<reference evidence="2" key="3">
    <citation type="submission" date="2023-06" db="EMBL/GenBank/DDBJ databases">
        <authorList>
            <person name="Sun Q."/>
            <person name="Zhou Y."/>
        </authorList>
    </citation>
    <scope>NUCLEOTIDE SEQUENCE</scope>
    <source>
        <strain evidence="2">CGMCC 1.10859</strain>
    </source>
</reference>
<evidence type="ECO:0000313" key="5">
    <source>
        <dbReference type="Proteomes" id="UP000634647"/>
    </source>
</evidence>
<dbReference type="InterPro" id="IPR052897">
    <property type="entry name" value="Sec-Metab_Biosynth_Hydrolase"/>
</dbReference>
<dbReference type="Pfam" id="PF12697">
    <property type="entry name" value="Abhydrolase_6"/>
    <property type="match status" value="1"/>
</dbReference>
<gene>
    <name evidence="2" type="ORF">GCM10008024_25150</name>
    <name evidence="3" type="ORF">SAMN05444006_11048</name>
</gene>
<dbReference type="EMBL" id="FNOB01000010">
    <property type="protein sequence ID" value="SDX11349.1"/>
    <property type="molecule type" value="Genomic_DNA"/>
</dbReference>
<dbReference type="AlphaFoldDB" id="A0AAN4USG3"/>
<dbReference type="EMBL" id="BNAB01000011">
    <property type="protein sequence ID" value="GHE03104.1"/>
    <property type="molecule type" value="Genomic_DNA"/>
</dbReference>
<sequence length="233" mass="25008">MTRIILIHGAWGSAQTWDFVVPLLKAKGHDVTAVTLPGHGADSRDPGEVGMDDYIAHVSEIVADGPPALLVGHSMGGMVISGTAEQVPGSIRKLVYVAALLPRSGESLLDLIKGQDTMGLVEAVRQGRIPMTTELDPETAAPILYPEATDEQRACATYVAEPNRAQTDPVTLGEKFASRPRAYVFTARDKVVTYPLQKAMVAHTPCAETFTLDCGHVPQLTRSKELAAILDRL</sequence>
<dbReference type="Proteomes" id="UP000634647">
    <property type="component" value="Unassembled WGS sequence"/>
</dbReference>
<dbReference type="Proteomes" id="UP000199541">
    <property type="component" value="Unassembled WGS sequence"/>
</dbReference>
<reference evidence="3 4" key="2">
    <citation type="submission" date="2016-10" db="EMBL/GenBank/DDBJ databases">
        <authorList>
            <person name="Varghese N."/>
            <person name="Submissions S."/>
        </authorList>
    </citation>
    <scope>NUCLEOTIDE SEQUENCE [LARGE SCALE GENOMIC DNA]</scope>
    <source>
        <strain evidence="3 4">DSM 24802</strain>
    </source>
</reference>
<dbReference type="InterPro" id="IPR029058">
    <property type="entry name" value="AB_hydrolase_fold"/>
</dbReference>
<evidence type="ECO:0000313" key="3">
    <source>
        <dbReference type="EMBL" id="SDX11349.1"/>
    </source>
</evidence>
<evidence type="ECO:0000259" key="1">
    <source>
        <dbReference type="Pfam" id="PF12697"/>
    </source>
</evidence>
<organism evidence="2 5">
    <name type="scientific">Allgaiera indica</name>
    <dbReference type="NCBI Taxonomy" id="765699"/>
    <lineage>
        <taxon>Bacteria</taxon>
        <taxon>Pseudomonadati</taxon>
        <taxon>Pseudomonadota</taxon>
        <taxon>Alphaproteobacteria</taxon>
        <taxon>Rhodobacterales</taxon>
        <taxon>Paracoccaceae</taxon>
        <taxon>Allgaiera</taxon>
    </lineage>
</organism>
<feature type="domain" description="AB hydrolase-1" evidence="1">
    <location>
        <begin position="4"/>
        <end position="228"/>
    </location>
</feature>
<dbReference type="PANTHER" id="PTHR37017">
    <property type="entry name" value="AB HYDROLASE-1 DOMAIN-CONTAINING PROTEIN-RELATED"/>
    <property type="match status" value="1"/>
</dbReference>
<accession>A0AAN4USG3</accession>
<evidence type="ECO:0000313" key="4">
    <source>
        <dbReference type="Proteomes" id="UP000199541"/>
    </source>
</evidence>
<protein>
    <submittedName>
        <fullName evidence="2 3">Esterase</fullName>
    </submittedName>
</protein>
<name>A0AAN4USG3_9RHOB</name>
<dbReference type="Gene3D" id="3.40.50.1820">
    <property type="entry name" value="alpha/beta hydrolase"/>
    <property type="match status" value="1"/>
</dbReference>
<dbReference type="InterPro" id="IPR000073">
    <property type="entry name" value="AB_hydrolase_1"/>
</dbReference>
<dbReference type="SUPFAM" id="SSF53474">
    <property type="entry name" value="alpha/beta-Hydrolases"/>
    <property type="match status" value="1"/>
</dbReference>
<dbReference type="PANTHER" id="PTHR37017:SF11">
    <property type="entry name" value="ESTERASE_LIPASE_THIOESTERASE DOMAIN-CONTAINING PROTEIN"/>
    <property type="match status" value="1"/>
</dbReference>
<comment type="caution">
    <text evidence="2">The sequence shown here is derived from an EMBL/GenBank/DDBJ whole genome shotgun (WGS) entry which is preliminary data.</text>
</comment>
<proteinExistence type="predicted"/>
<reference evidence="2" key="1">
    <citation type="journal article" date="2014" name="Int. J. Syst. Evol. Microbiol.">
        <title>Complete genome sequence of Corynebacterium casei LMG S-19264T (=DSM 44701T), isolated from a smear-ripened cheese.</title>
        <authorList>
            <consortium name="US DOE Joint Genome Institute (JGI-PGF)"/>
            <person name="Walter F."/>
            <person name="Albersmeier A."/>
            <person name="Kalinowski J."/>
            <person name="Ruckert C."/>
        </authorList>
    </citation>
    <scope>NUCLEOTIDE SEQUENCE</scope>
    <source>
        <strain evidence="2">CGMCC 1.10859</strain>
    </source>
</reference>
<dbReference type="RefSeq" id="WP_035846164.1">
    <property type="nucleotide sequence ID" value="NZ_BNAB01000011.1"/>
</dbReference>
<evidence type="ECO:0000313" key="2">
    <source>
        <dbReference type="EMBL" id="GHE03104.1"/>
    </source>
</evidence>
<keyword evidence="4" id="KW-1185">Reference proteome</keyword>